<gene>
    <name evidence="2" type="ORF">INT47_003533</name>
</gene>
<evidence type="ECO:0000313" key="3">
    <source>
        <dbReference type="Proteomes" id="UP000603453"/>
    </source>
</evidence>
<evidence type="ECO:0008006" key="4">
    <source>
        <dbReference type="Google" id="ProtNLM"/>
    </source>
</evidence>
<sequence length="660" mass="75239">MDSKAGKAFSFSASKKSSSSGNISVKTLPEGRGLLSRLSSFSVKSSPTTPAGSPPPSPTKHLKEQQLNEDIAAVHKALDYFLNSNISEAEAILKPRYEDSMYYSLGYSFILYLKCVMTFQHDDINNTLNVLKHTIALAAHERKKDGGWLDNITSWVKGTTLEDVKQMTVVERHAELVYSEAYLLKALLSILYDESVMSFLRESLNIRSSYSSYMTLEKYVDYVKSEGKDEELDPNFTSGVALGVGCFSLILSMLPSSVVKVAEFIGFSSDRAHGLQVLEAVGGWDKVHTSTTVSSAMEAKTGLRRPLSEMVLILYHIVLSKMIPLSDVDISFGETILNDCLSRYPRGVFFLYFNGRLMVSKRLLGRAEEEYQRAIDTQKDWKQLQHMCFWELGIIYIMQQKWQKAYDLYTILSKESNWSKAVYIYLKAINLYMLANETSDETIKANYMKKVVSYMEQVTEKKKKIAGKSIPMEKFVARKARKFKSQGNYLLLPDLEILNAFAAFDFMPVDILNNTMERINVELNRLLSLDQEKLPTNYYDDACLAQFLRSITARMLFEQGQDIKTMHQIHEQSLNFVFDNADNILLDHYIFYFSHYERALMLILDKNYTQAEADVQLILKSNERNHYGVGSGPHAKNKYSLASSLVFKCHNCMTQIKLLK</sequence>
<feature type="region of interest" description="Disordered" evidence="1">
    <location>
        <begin position="41"/>
        <end position="64"/>
    </location>
</feature>
<dbReference type="GO" id="GO:0005634">
    <property type="term" value="C:nucleus"/>
    <property type="evidence" value="ECO:0007669"/>
    <property type="project" value="TreeGrafter"/>
</dbReference>
<dbReference type="PANTHER" id="PTHR31859:SF1">
    <property type="entry name" value="TETRATRICOPEPTIDE REPEAT PROTEIN 39C"/>
    <property type="match status" value="1"/>
</dbReference>
<dbReference type="EMBL" id="JAEPRD010000120">
    <property type="protein sequence ID" value="KAG2197864.1"/>
    <property type="molecule type" value="Genomic_DNA"/>
</dbReference>
<feature type="compositionally biased region" description="Low complexity" evidence="1">
    <location>
        <begin position="1"/>
        <end position="21"/>
    </location>
</feature>
<evidence type="ECO:0000256" key="1">
    <source>
        <dbReference type="SAM" id="MobiDB-lite"/>
    </source>
</evidence>
<name>A0A8H7QS90_9FUNG</name>
<organism evidence="2 3">
    <name type="scientific">Mucor saturninus</name>
    <dbReference type="NCBI Taxonomy" id="64648"/>
    <lineage>
        <taxon>Eukaryota</taxon>
        <taxon>Fungi</taxon>
        <taxon>Fungi incertae sedis</taxon>
        <taxon>Mucoromycota</taxon>
        <taxon>Mucoromycotina</taxon>
        <taxon>Mucoromycetes</taxon>
        <taxon>Mucorales</taxon>
        <taxon>Mucorineae</taxon>
        <taxon>Mucoraceae</taxon>
        <taxon>Mucor</taxon>
    </lineage>
</organism>
<proteinExistence type="predicted"/>
<accession>A0A8H7QS90</accession>
<dbReference type="PANTHER" id="PTHR31859">
    <property type="entry name" value="TETRATRICOPEPTIDE REPEAT PROTEIN 39 FAMILY MEMBER"/>
    <property type="match status" value="1"/>
</dbReference>
<comment type="caution">
    <text evidence="2">The sequence shown here is derived from an EMBL/GenBank/DDBJ whole genome shotgun (WGS) entry which is preliminary data.</text>
</comment>
<dbReference type="GO" id="GO:0005829">
    <property type="term" value="C:cytosol"/>
    <property type="evidence" value="ECO:0007669"/>
    <property type="project" value="TreeGrafter"/>
</dbReference>
<dbReference type="SUPFAM" id="SSF48452">
    <property type="entry name" value="TPR-like"/>
    <property type="match status" value="1"/>
</dbReference>
<feature type="region of interest" description="Disordered" evidence="1">
    <location>
        <begin position="1"/>
        <end position="28"/>
    </location>
</feature>
<dbReference type="InterPro" id="IPR019412">
    <property type="entry name" value="IML2/TPR_39"/>
</dbReference>
<dbReference type="AlphaFoldDB" id="A0A8H7QS90"/>
<dbReference type="InterPro" id="IPR011990">
    <property type="entry name" value="TPR-like_helical_dom_sf"/>
</dbReference>
<dbReference type="Proteomes" id="UP000603453">
    <property type="component" value="Unassembled WGS sequence"/>
</dbReference>
<dbReference type="Gene3D" id="1.25.40.10">
    <property type="entry name" value="Tetratricopeptide repeat domain"/>
    <property type="match status" value="1"/>
</dbReference>
<dbReference type="GO" id="GO:0005741">
    <property type="term" value="C:mitochondrial outer membrane"/>
    <property type="evidence" value="ECO:0007669"/>
    <property type="project" value="TreeGrafter"/>
</dbReference>
<keyword evidence="3" id="KW-1185">Reference proteome</keyword>
<protein>
    <recommendedName>
        <fullName evidence="4">Tetratricopeptide repeat protein 39B</fullName>
    </recommendedName>
</protein>
<evidence type="ECO:0000313" key="2">
    <source>
        <dbReference type="EMBL" id="KAG2197864.1"/>
    </source>
</evidence>
<feature type="compositionally biased region" description="Low complexity" evidence="1">
    <location>
        <begin position="41"/>
        <end position="51"/>
    </location>
</feature>
<dbReference type="Pfam" id="PF10300">
    <property type="entry name" value="Iml2-TPR_39"/>
    <property type="match status" value="1"/>
</dbReference>
<reference evidence="2" key="1">
    <citation type="submission" date="2020-12" db="EMBL/GenBank/DDBJ databases">
        <title>Metabolic potential, ecology and presence of endohyphal bacteria is reflected in genomic diversity of Mucoromycotina.</title>
        <authorList>
            <person name="Muszewska A."/>
            <person name="Okrasinska A."/>
            <person name="Steczkiewicz K."/>
            <person name="Drgas O."/>
            <person name="Orlowska M."/>
            <person name="Perlinska-Lenart U."/>
            <person name="Aleksandrzak-Piekarczyk T."/>
            <person name="Szatraj K."/>
            <person name="Zielenkiewicz U."/>
            <person name="Pilsyk S."/>
            <person name="Malc E."/>
            <person name="Mieczkowski P."/>
            <person name="Kruszewska J.S."/>
            <person name="Biernat P."/>
            <person name="Pawlowska J."/>
        </authorList>
    </citation>
    <scope>NUCLEOTIDE SEQUENCE</scope>
    <source>
        <strain evidence="2">WA0000017839</strain>
    </source>
</reference>
<dbReference type="OrthoDB" id="43460at2759"/>